<dbReference type="Gene3D" id="1.20.120.1490">
    <property type="match status" value="1"/>
</dbReference>
<comment type="caution">
    <text evidence="1">The sequence shown here is derived from an EMBL/GenBank/DDBJ whole genome shotgun (WGS) entry which is preliminary data.</text>
</comment>
<dbReference type="InterPro" id="IPR012899">
    <property type="entry name" value="LTXXQ"/>
</dbReference>
<evidence type="ECO:0000313" key="2">
    <source>
        <dbReference type="Proteomes" id="UP001215503"/>
    </source>
</evidence>
<dbReference type="Pfam" id="PF07813">
    <property type="entry name" value="LTXXQ"/>
    <property type="match status" value="1"/>
</dbReference>
<keyword evidence="2" id="KW-1185">Reference proteome</keyword>
<sequence>MNRKLPWLLLVLSLLVNAGFLFGVLQAQQQAERMSHEATNETAQAAEQLDLNAEQEAALDAVRDTLRARIERDRNDERRDTRQSEVLEALVRDSYDRSGMRAILREDSDARLERWLDMGEEVHGFLQALTPEQRQRFQQLAESERGFLRALLFARNGSGNSNDNGNSRD</sequence>
<dbReference type="EMBL" id="JARHUD010000002">
    <property type="protein sequence ID" value="MDF2095102.1"/>
    <property type="molecule type" value="Genomic_DNA"/>
</dbReference>
<gene>
    <name evidence="1" type="ORF">P2G67_03835</name>
</gene>
<accession>A0ABT5YJH4</accession>
<evidence type="ECO:0000313" key="1">
    <source>
        <dbReference type="EMBL" id="MDF2095102.1"/>
    </source>
</evidence>
<protein>
    <submittedName>
        <fullName evidence="1">Spy/CpxP family protein refolding chaperone</fullName>
    </submittedName>
</protein>
<reference evidence="1 2" key="1">
    <citation type="submission" date="2023-03" db="EMBL/GenBank/DDBJ databases">
        <title>Fodinicurvata sp. CAU 1616 isolated from sea sendiment.</title>
        <authorList>
            <person name="Kim W."/>
        </authorList>
    </citation>
    <scope>NUCLEOTIDE SEQUENCE [LARGE SCALE GENOMIC DNA]</scope>
    <source>
        <strain evidence="1 2">CAU 1616</strain>
    </source>
</reference>
<proteinExistence type="predicted"/>
<name>A0ABT5YJH4_9PROT</name>
<dbReference type="Proteomes" id="UP001215503">
    <property type="component" value="Unassembled WGS sequence"/>
</dbReference>
<organism evidence="1 2">
    <name type="scientific">Aquibaculum arenosum</name>
    <dbReference type="NCBI Taxonomy" id="3032591"/>
    <lineage>
        <taxon>Bacteria</taxon>
        <taxon>Pseudomonadati</taxon>
        <taxon>Pseudomonadota</taxon>
        <taxon>Alphaproteobacteria</taxon>
        <taxon>Rhodospirillales</taxon>
        <taxon>Rhodovibrionaceae</taxon>
        <taxon>Aquibaculum</taxon>
    </lineage>
</organism>
<dbReference type="RefSeq" id="WP_275820203.1">
    <property type="nucleotide sequence ID" value="NZ_JARHUD010000002.1"/>
</dbReference>